<accession>A0ABY7CG17</accession>
<dbReference type="RefSeq" id="XP_053019726.1">
    <property type="nucleotide sequence ID" value="XM_053168526.1"/>
</dbReference>
<organism evidence="2 3">
    <name type="scientific">Puccinia triticina</name>
    <dbReference type="NCBI Taxonomy" id="208348"/>
    <lineage>
        <taxon>Eukaryota</taxon>
        <taxon>Fungi</taxon>
        <taxon>Dikarya</taxon>
        <taxon>Basidiomycota</taxon>
        <taxon>Pucciniomycotina</taxon>
        <taxon>Pucciniomycetes</taxon>
        <taxon>Pucciniales</taxon>
        <taxon>Pucciniaceae</taxon>
        <taxon>Puccinia</taxon>
    </lineage>
</organism>
<dbReference type="Proteomes" id="UP001164743">
    <property type="component" value="Chromosome 4A"/>
</dbReference>
<gene>
    <name evidence="2" type="ORF">PtA15_4A623</name>
</gene>
<sequence>MPTASSSKSPLATLVSGCGASVDIKKSEYLTLDDRLMDSASSDDPSLKIILNGQKQQETQLYFSEQGKLKLLKTAEIFDIGAKATQQVLSSPSPLSALRCFTNDFPLRLSAHTFVNEWVPGRSSWELRHKLKENAADGTPRYLVHASVLP</sequence>
<dbReference type="GeneID" id="77809421"/>
<evidence type="ECO:0000313" key="3">
    <source>
        <dbReference type="Proteomes" id="UP001164743"/>
    </source>
</evidence>
<dbReference type="InterPro" id="IPR040694">
    <property type="entry name" value="UGGT_TRXL_2"/>
</dbReference>
<evidence type="ECO:0000313" key="2">
    <source>
        <dbReference type="EMBL" id="WAQ84171.1"/>
    </source>
</evidence>
<keyword evidence="3" id="KW-1185">Reference proteome</keyword>
<dbReference type="Pfam" id="PF18401">
    <property type="entry name" value="Thioredoxin_13"/>
    <property type="match status" value="1"/>
</dbReference>
<reference evidence="2" key="1">
    <citation type="submission" date="2022-10" db="EMBL/GenBank/DDBJ databases">
        <title>Puccinia triticina Genome sequencing and assembly.</title>
        <authorList>
            <person name="Li C."/>
        </authorList>
    </citation>
    <scope>NUCLEOTIDE SEQUENCE</scope>
    <source>
        <strain evidence="2">Pt15</strain>
    </source>
</reference>
<dbReference type="EMBL" id="CP110424">
    <property type="protein sequence ID" value="WAQ84171.1"/>
    <property type="molecule type" value="Genomic_DNA"/>
</dbReference>
<name>A0ABY7CG17_9BASI</name>
<feature type="domain" description="UGGT thioredoxin-like" evidence="1">
    <location>
        <begin position="65"/>
        <end position="135"/>
    </location>
</feature>
<protein>
    <recommendedName>
        <fullName evidence="1">UGGT thioredoxin-like domain-containing protein</fullName>
    </recommendedName>
</protein>
<proteinExistence type="predicted"/>
<evidence type="ECO:0000259" key="1">
    <source>
        <dbReference type="Pfam" id="PF18401"/>
    </source>
</evidence>